<evidence type="ECO:0000313" key="3">
    <source>
        <dbReference type="EMBL" id="ESP88834.1"/>
    </source>
</evidence>
<dbReference type="Pfam" id="PF05048">
    <property type="entry name" value="NosD"/>
    <property type="match status" value="1"/>
</dbReference>
<dbReference type="Gene3D" id="2.160.20.10">
    <property type="entry name" value="Single-stranded right-handed beta-helix, Pectin lyase-like"/>
    <property type="match status" value="2"/>
</dbReference>
<name>V4HLQ8_9EURY</name>
<organism evidence="3 4">
    <name type="scientific">Candidatus Halobonum tyrrellensis G22</name>
    <dbReference type="NCBI Taxonomy" id="1324957"/>
    <lineage>
        <taxon>Archaea</taxon>
        <taxon>Methanobacteriati</taxon>
        <taxon>Methanobacteriota</taxon>
        <taxon>Stenosarchaea group</taxon>
        <taxon>Halobacteria</taxon>
        <taxon>Halobacteriales</taxon>
        <taxon>Haloferacaceae</taxon>
        <taxon>Candidatus Halobonum</taxon>
    </lineage>
</organism>
<accession>V4HLQ8</accession>
<dbReference type="InterPro" id="IPR012334">
    <property type="entry name" value="Pectin_lyas_fold"/>
</dbReference>
<dbReference type="eggNOG" id="arCOG02498">
    <property type="taxonomic scope" value="Archaea"/>
</dbReference>
<evidence type="ECO:0000313" key="4">
    <source>
        <dbReference type="Proteomes" id="UP000017840"/>
    </source>
</evidence>
<evidence type="ECO:0000259" key="2">
    <source>
        <dbReference type="Pfam" id="PF05048"/>
    </source>
</evidence>
<dbReference type="eggNOG" id="arCOG02527">
    <property type="taxonomic scope" value="Archaea"/>
</dbReference>
<dbReference type="InterPro" id="IPR007742">
    <property type="entry name" value="NosD_dom"/>
</dbReference>
<dbReference type="PATRIC" id="fig|1324957.4.peg.1425"/>
<comment type="caution">
    <text evidence="3">The sequence shown here is derived from an EMBL/GenBank/DDBJ whole genome shotgun (WGS) entry which is preliminary data.</text>
</comment>
<dbReference type="STRING" id="1324957.K933_07052"/>
<dbReference type="InterPro" id="IPR006626">
    <property type="entry name" value="PbH1"/>
</dbReference>
<sequence length="847" mass="85967">MTVVIVASAGIAGVSLVAGTASAAPTGVADCTVIDQPGAYELTSNVSPDDPTDGGPCIAVRTDDVSIDGDGHAVALGNASNGSGIVAGASGATALANVTVRDVTVRAGDGATGVAYRNVIGGVVANVTAEAGRPLRVDGGEGVAVCDSAFTSVDAAAVRVTADDATVVDNGLRVTSTTNVEGSDSLGGLYVGGSNGTLHGNTVNMTALETAYDDYGVRVGGSNYTVVDNEVTGEAAVGMVIVGSDNVVASNDVSETIVTGVAVGGSNNTLSDTYTTNTLLVNGTDALVEDVAIVHASNGVQVEGSDNAFVNVTLVDIGTDAMDMTGANNTVTDLTVSNSWGGVYVRGSNNTLSDSTVERVNTRGIGVTGSNNTLSDVTASNNGDGVTVSGSNNTLSDNAASENRIYGFSIDGANNTLSDNAASENRGSGFSINGSDNTVVGNDAASNGVGFSVEGSNTTVVGNDANDSRRGVVVYGNGNTVRSNRIHNATEVGVSVRANRTLVYDNLIETAAGGERVVAADRSAIVRGRGPGQSHAAGIRVHHSNAWNVTARSGENVVGGSTTGGNYYAVVDGTGFSEACRDADRDGICDDPNALSPNDTDYLPLADDTNASVGYLEVTDVDAPATFEWGEAGPVTATVKNVGTETVTQSVTVASVESSPASRTVTLAPGETATVTFDVVVGEEPERRLSLVPVTVSSANASLTARVLPVRSKPSFYQVDFVAGEPIENLSVVNLYAQDDRLFQYAFGEADEGITSLGSAWENETLRECVDHGAITDEGNGTASVTFTVAENCSSRAFSLAVYSMPDDEFSLSTVDQQELLNATTGTYGPGEHTITVDLPDGDASDD</sequence>
<evidence type="ECO:0000256" key="1">
    <source>
        <dbReference type="SAM" id="MobiDB-lite"/>
    </source>
</evidence>
<dbReference type="AlphaFoldDB" id="V4HLQ8"/>
<dbReference type="InterPro" id="IPR011050">
    <property type="entry name" value="Pectin_lyase_fold/virulence"/>
</dbReference>
<dbReference type="SUPFAM" id="SSF51126">
    <property type="entry name" value="Pectin lyase-like"/>
    <property type="match status" value="3"/>
</dbReference>
<feature type="region of interest" description="Disordered" evidence="1">
    <location>
        <begin position="826"/>
        <end position="847"/>
    </location>
</feature>
<keyword evidence="4" id="KW-1185">Reference proteome</keyword>
<proteinExistence type="predicted"/>
<dbReference type="EMBL" id="ASGZ01000023">
    <property type="protein sequence ID" value="ESP88834.1"/>
    <property type="molecule type" value="Genomic_DNA"/>
</dbReference>
<reference evidence="3 4" key="1">
    <citation type="journal article" date="2013" name="Genome Announc.">
        <title>Draft Genome Sequence of 'Candidatus Halobonum tyrrellensis' Strain G22, Isolated from the Hypersaline Waters of Lake Tyrrell, Australia.</title>
        <authorList>
            <person name="Ugalde J.A."/>
            <person name="Narasingarao P."/>
            <person name="Kuo S."/>
            <person name="Podell S."/>
            <person name="Allen E.E."/>
        </authorList>
    </citation>
    <scope>NUCLEOTIDE SEQUENCE [LARGE SCALE GENOMIC DNA]</scope>
    <source>
        <strain evidence="3 4">G22</strain>
    </source>
</reference>
<dbReference type="SMART" id="SM00710">
    <property type="entry name" value="PbH1"/>
    <property type="match status" value="11"/>
</dbReference>
<dbReference type="Proteomes" id="UP000017840">
    <property type="component" value="Unassembled WGS sequence"/>
</dbReference>
<dbReference type="InterPro" id="IPR022441">
    <property type="entry name" value="Para_beta_helix_rpt-2"/>
</dbReference>
<dbReference type="OrthoDB" id="36243at2157"/>
<dbReference type="RefSeq" id="WP_023393997.1">
    <property type="nucleotide sequence ID" value="NZ_ASGZ01000023.1"/>
</dbReference>
<dbReference type="InterPro" id="IPR013783">
    <property type="entry name" value="Ig-like_fold"/>
</dbReference>
<protein>
    <submittedName>
        <fullName evidence="3">Periplasmic copper-binding protein</fullName>
    </submittedName>
</protein>
<feature type="domain" description="Periplasmic copper-binding protein NosD beta helix" evidence="2">
    <location>
        <begin position="296"/>
        <end position="456"/>
    </location>
</feature>
<gene>
    <name evidence="3" type="ORF">K933_07052</name>
</gene>
<dbReference type="Gene3D" id="2.60.40.10">
    <property type="entry name" value="Immunoglobulins"/>
    <property type="match status" value="1"/>
</dbReference>
<dbReference type="NCBIfam" id="TIGR03804">
    <property type="entry name" value="para_beta_helix"/>
    <property type="match status" value="2"/>
</dbReference>